<feature type="transmembrane region" description="Helical" evidence="7">
    <location>
        <begin position="64"/>
        <end position="83"/>
    </location>
</feature>
<dbReference type="FunFam" id="1.20.1280.290:FF:000038">
    <property type="entry name" value="PQ loop repeat containing 2"/>
    <property type="match status" value="1"/>
</dbReference>
<dbReference type="SMART" id="SM00679">
    <property type="entry name" value="CTNS"/>
    <property type="match status" value="2"/>
</dbReference>
<evidence type="ECO:0000256" key="4">
    <source>
        <dbReference type="ARBA" id="ARBA00023136"/>
    </source>
</evidence>
<dbReference type="GO" id="GO:0015174">
    <property type="term" value="F:basic amino acid transmembrane transporter activity"/>
    <property type="evidence" value="ECO:0007669"/>
    <property type="project" value="TreeGrafter"/>
</dbReference>
<evidence type="ECO:0000256" key="1">
    <source>
        <dbReference type="ARBA" id="ARBA00004141"/>
    </source>
</evidence>
<reference evidence="9 10" key="1">
    <citation type="submission" date="2025-04" db="UniProtKB">
        <authorList>
            <consortium name="RefSeq"/>
        </authorList>
    </citation>
    <scope>IDENTIFICATION</scope>
    <source>
        <tissue evidence="9 10">Sperm</tissue>
    </source>
</reference>
<dbReference type="Pfam" id="PF04193">
    <property type="entry name" value="PQ-loop"/>
    <property type="match status" value="2"/>
</dbReference>
<dbReference type="RefSeq" id="XP_032823760.1">
    <property type="nucleotide sequence ID" value="XM_032967869.1"/>
</dbReference>
<evidence type="ECO:0000313" key="12">
    <source>
        <dbReference type="RefSeq" id="XP_032823760.1"/>
    </source>
</evidence>
<dbReference type="RefSeq" id="XP_032823757.1">
    <property type="nucleotide sequence ID" value="XM_032967866.1"/>
</dbReference>
<dbReference type="PANTHER" id="PTHR16201">
    <property type="entry name" value="SEVEN TRANSMEMBRANE PROTEIN 1-RELATED"/>
    <property type="match status" value="1"/>
</dbReference>
<keyword evidence="4 7" id="KW-0472">Membrane</keyword>
<accession>A0AAJ7TW23</accession>
<feature type="compositionally biased region" description="Basic and acidic residues" evidence="6">
    <location>
        <begin position="314"/>
        <end position="327"/>
    </location>
</feature>
<feature type="region of interest" description="Disordered" evidence="6">
    <location>
        <begin position="312"/>
        <end position="336"/>
    </location>
</feature>
<sequence length="336" mass="36327">MAYGGNTTQAQHGAVATWAPAVPGGNGTAPGPALLLCPNASAGSQWLWHVLGECPDGSRDHASVAFALLSIVCFLLATLPQLYESYRSGKADQALSIWFLLSWLGGDCSNLIGCILTNQPHLQTLMAVDYVMMDNLVMSQYLYYRLRNRNGDAGCLQWSCVCWMLACTLLAVLLPSLLFWHHPMLVAPALGTNSSLALAHASKLPSLGWMELIGYTSGSASAAFYLGGRLPQLYHNYKRHSVEGVSLALFMLTILGNSTYGTSLVLKAPRPGETEGQAIVAHLPWLIGSFGTLLLDSSMVAQFVLYRRHGGRPAGEESMRLDEREEAPLLTGWGDE</sequence>
<feature type="transmembrane region" description="Helical" evidence="7">
    <location>
        <begin position="156"/>
        <end position="180"/>
    </location>
</feature>
<proteinExistence type="inferred from homology"/>
<feature type="transmembrane region" description="Helical" evidence="7">
    <location>
        <begin position="207"/>
        <end position="226"/>
    </location>
</feature>
<evidence type="ECO:0000313" key="10">
    <source>
        <dbReference type="RefSeq" id="XP_032823758.1"/>
    </source>
</evidence>
<dbReference type="InterPro" id="IPR006603">
    <property type="entry name" value="PQ-loop_rpt"/>
</dbReference>
<dbReference type="RefSeq" id="XP_032823759.1">
    <property type="nucleotide sequence ID" value="XM_032967868.1"/>
</dbReference>
<dbReference type="GO" id="GO:0098852">
    <property type="term" value="C:lytic vacuole membrane"/>
    <property type="evidence" value="ECO:0007669"/>
    <property type="project" value="UniProtKB-ARBA"/>
</dbReference>
<evidence type="ECO:0000313" key="9">
    <source>
        <dbReference type="RefSeq" id="XP_032823757.1"/>
    </source>
</evidence>
<feature type="transmembrane region" description="Helical" evidence="7">
    <location>
        <begin position="95"/>
        <end position="118"/>
    </location>
</feature>
<evidence type="ECO:0000256" key="3">
    <source>
        <dbReference type="ARBA" id="ARBA00022989"/>
    </source>
</evidence>
<comment type="similarity">
    <text evidence="5">Belongs to the laat-1 family.</text>
</comment>
<evidence type="ECO:0000256" key="2">
    <source>
        <dbReference type="ARBA" id="ARBA00022692"/>
    </source>
</evidence>
<keyword evidence="8" id="KW-1185">Reference proteome</keyword>
<dbReference type="AlphaFoldDB" id="A0AAJ7TW23"/>
<dbReference type="RefSeq" id="XP_032823758.1">
    <property type="nucleotide sequence ID" value="XM_032967867.1"/>
</dbReference>
<comment type="subcellular location">
    <subcellularLocation>
        <location evidence="1">Membrane</location>
        <topology evidence="1">Multi-pass membrane protein</topology>
    </subcellularLocation>
</comment>
<protein>
    <submittedName>
        <fullName evidence="9 10">Lysosomal amino acid transporter 1 homolog</fullName>
    </submittedName>
</protein>
<feature type="transmembrane region" description="Helical" evidence="7">
    <location>
        <begin position="286"/>
        <end position="306"/>
    </location>
</feature>
<dbReference type="GeneID" id="116950235"/>
<evidence type="ECO:0000256" key="6">
    <source>
        <dbReference type="SAM" id="MobiDB-lite"/>
    </source>
</evidence>
<keyword evidence="3 7" id="KW-1133">Transmembrane helix</keyword>
<gene>
    <name evidence="9 10 11 12" type="primary">LOC116950235</name>
</gene>
<feature type="transmembrane region" description="Helical" evidence="7">
    <location>
        <begin position="247"/>
        <end position="266"/>
    </location>
</feature>
<evidence type="ECO:0000313" key="8">
    <source>
        <dbReference type="Proteomes" id="UP001318040"/>
    </source>
</evidence>
<dbReference type="KEGG" id="pmrn:116950235"/>
<dbReference type="Proteomes" id="UP001318040">
    <property type="component" value="Chromosome 38"/>
</dbReference>
<dbReference type="Gene3D" id="1.20.1280.290">
    <property type="match status" value="2"/>
</dbReference>
<dbReference type="InterPro" id="IPR051415">
    <property type="entry name" value="LAAT-1"/>
</dbReference>
<evidence type="ECO:0000256" key="7">
    <source>
        <dbReference type="SAM" id="Phobius"/>
    </source>
</evidence>
<dbReference type="PANTHER" id="PTHR16201:SF36">
    <property type="entry name" value="LYSOSOMAL AMINO ACID TRANSPORTER 1 HOMOLOG"/>
    <property type="match status" value="1"/>
</dbReference>
<evidence type="ECO:0000313" key="11">
    <source>
        <dbReference type="RefSeq" id="XP_032823759.1"/>
    </source>
</evidence>
<keyword evidence="2 7" id="KW-0812">Transmembrane</keyword>
<dbReference type="FunFam" id="1.20.1280.290:FF:000009">
    <property type="entry name" value="PQ loop repeat family protein"/>
    <property type="match status" value="1"/>
</dbReference>
<evidence type="ECO:0000256" key="5">
    <source>
        <dbReference type="ARBA" id="ARBA00038039"/>
    </source>
</evidence>
<name>A0AAJ7TW23_PETMA</name>
<organism evidence="8 10">
    <name type="scientific">Petromyzon marinus</name>
    <name type="common">Sea lamprey</name>
    <dbReference type="NCBI Taxonomy" id="7757"/>
    <lineage>
        <taxon>Eukaryota</taxon>
        <taxon>Metazoa</taxon>
        <taxon>Chordata</taxon>
        <taxon>Craniata</taxon>
        <taxon>Vertebrata</taxon>
        <taxon>Cyclostomata</taxon>
        <taxon>Hyperoartia</taxon>
        <taxon>Petromyzontiformes</taxon>
        <taxon>Petromyzontidae</taxon>
        <taxon>Petromyzon</taxon>
    </lineage>
</organism>